<dbReference type="GO" id="GO:0006508">
    <property type="term" value="P:proteolysis"/>
    <property type="evidence" value="ECO:0007669"/>
    <property type="project" value="InterPro"/>
</dbReference>
<comment type="caution">
    <text evidence="1">The sequence shown here is derived from an EMBL/GenBank/DDBJ whole genome shotgun (WGS) entry which is preliminary data.</text>
</comment>
<proteinExistence type="predicted"/>
<dbReference type="Gene3D" id="3.40.50.200">
    <property type="entry name" value="Peptidase S8/S53 domain"/>
    <property type="match status" value="1"/>
</dbReference>
<dbReference type="SUPFAM" id="SSF52743">
    <property type="entry name" value="Subtilisin-like"/>
    <property type="match status" value="1"/>
</dbReference>
<sequence>MIVPTSSTFTQLGNARRLFEKKRMEAQVVGGPSYQLHNGSSGLTNYSRYLLLRYWNQLNKQCFGSRVRWGATFGGYQDIDGSGHGTALAASALCAEAGGTATSASGVAVKILSDSGSGTTSSLISGINWQSNNTNRQIDLQLARWRLEDQPLCYSNTDVSTVSPARVAGAVTVGSIPRSKVRPTNSNYGAGLDVWSFYPIACPTDIPNCNTPTGSVSYVAAYMAVAIGSYGNKAPAGMSAWSSSRMSSMSPQAPRGLDLDFILLQVLIGLGF</sequence>
<dbReference type="Proteomes" id="UP000614334">
    <property type="component" value="Unassembled WGS sequence"/>
</dbReference>
<dbReference type="GO" id="GO:0004252">
    <property type="term" value="F:serine-type endopeptidase activity"/>
    <property type="evidence" value="ECO:0007669"/>
    <property type="project" value="InterPro"/>
</dbReference>
<organism evidence="1 2">
    <name type="scientific">Rhizoctonia solani</name>
    <dbReference type="NCBI Taxonomy" id="456999"/>
    <lineage>
        <taxon>Eukaryota</taxon>
        <taxon>Fungi</taxon>
        <taxon>Dikarya</taxon>
        <taxon>Basidiomycota</taxon>
        <taxon>Agaricomycotina</taxon>
        <taxon>Agaricomycetes</taxon>
        <taxon>Cantharellales</taxon>
        <taxon>Ceratobasidiaceae</taxon>
        <taxon>Rhizoctonia</taxon>
    </lineage>
</organism>
<protein>
    <submittedName>
        <fullName evidence="1">Peptidase</fullName>
    </submittedName>
</protein>
<dbReference type="EMBL" id="JACYCF010000004">
    <property type="protein sequence ID" value="KAF8757586.1"/>
    <property type="molecule type" value="Genomic_DNA"/>
</dbReference>
<gene>
    <name evidence="1" type="ORF">RHS01_03473</name>
</gene>
<reference evidence="1" key="1">
    <citation type="submission" date="2020-09" db="EMBL/GenBank/DDBJ databases">
        <title>Comparative genome analyses of four rice-infecting Rhizoctonia solani isolates reveal extensive enrichment of homogalacturonan modification genes.</title>
        <authorList>
            <person name="Lee D.-Y."/>
            <person name="Jeon J."/>
            <person name="Kim K.-T."/>
            <person name="Cheong K."/>
            <person name="Song H."/>
            <person name="Choi G."/>
            <person name="Ko J."/>
            <person name="Opiyo S.O."/>
            <person name="Zuo S."/>
            <person name="Madhav S."/>
            <person name="Lee Y.-H."/>
            <person name="Wang G.-L."/>
        </authorList>
    </citation>
    <scope>NUCLEOTIDE SEQUENCE</scope>
    <source>
        <strain evidence="1">AG1-IA B2</strain>
    </source>
</reference>
<accession>A0A8H7IGW4</accession>
<evidence type="ECO:0000313" key="1">
    <source>
        <dbReference type="EMBL" id="KAF8757586.1"/>
    </source>
</evidence>
<evidence type="ECO:0000313" key="2">
    <source>
        <dbReference type="Proteomes" id="UP000614334"/>
    </source>
</evidence>
<dbReference type="AlphaFoldDB" id="A0A8H7IGW4"/>
<dbReference type="InterPro" id="IPR036852">
    <property type="entry name" value="Peptidase_S8/S53_dom_sf"/>
</dbReference>
<name>A0A8H7IGW4_9AGAM</name>